<reference evidence="2" key="2">
    <citation type="submission" date="2025-09" db="UniProtKB">
        <authorList>
            <consortium name="Ensembl"/>
        </authorList>
    </citation>
    <scope>IDENTIFICATION</scope>
</reference>
<dbReference type="Pfam" id="PF00429">
    <property type="entry name" value="TLV_coat"/>
    <property type="match status" value="1"/>
</dbReference>
<proteinExistence type="predicted"/>
<dbReference type="AlphaFoldDB" id="A0A8C5S5U4"/>
<keyword evidence="3" id="KW-1185">Reference proteome</keyword>
<protein>
    <recommendedName>
        <fullName evidence="4">Envelope protein syncytin-Car1</fullName>
    </recommendedName>
</protein>
<organism evidence="2 3">
    <name type="scientific">Laticauda laticaudata</name>
    <name type="common">Blue-ringed sea krait</name>
    <name type="synonym">Blue-lipped sea krait</name>
    <dbReference type="NCBI Taxonomy" id="8630"/>
    <lineage>
        <taxon>Eukaryota</taxon>
        <taxon>Metazoa</taxon>
        <taxon>Chordata</taxon>
        <taxon>Craniata</taxon>
        <taxon>Vertebrata</taxon>
        <taxon>Euteleostomi</taxon>
        <taxon>Lepidosauria</taxon>
        <taxon>Squamata</taxon>
        <taxon>Bifurcata</taxon>
        <taxon>Unidentata</taxon>
        <taxon>Episquamata</taxon>
        <taxon>Toxicofera</taxon>
        <taxon>Serpentes</taxon>
        <taxon>Colubroidea</taxon>
        <taxon>Elapidae</taxon>
        <taxon>Laticaudinae</taxon>
        <taxon>Laticauda</taxon>
    </lineage>
</organism>
<dbReference type="PANTHER" id="PTHR10424:SF73">
    <property type="entry name" value="ENDOGENOUS RETROVIRUS GROUP FC1 ENV POLYPROTEIN-RELATED"/>
    <property type="match status" value="1"/>
</dbReference>
<sequence>LLLQLRPQGLLHSFLQPQSHPGIATPTFTRIKHHAGDLGDDLWHTNSYVKDVNKTAHLLNVTNCWICMHMPRDSRGGLVLHGVPFNASGYISTPCTTNSTANLAKVPLLLRELAALCIHSNRSVNGTIHLGHWPKCNRTRYWGFTASECENNWENLLTKVTNDNTISTKKVSNENMTTWEVALCMDLQTFAQVSNSMGLPYSLPTSHWFLCSEHAYKQVPSNWSGMCTFGLVIPTLYQLTSLPTTRLRNKREVQSDLTLGGNVGTQISRALIPPLGISMNYRDIHVLNNWTVAMFNDTIKSLKQINQELSEVRQVTLQNRYALDIILAAKGGVCALIHSHCCMYIHNYEPNITSTVQHMESMIAQNPLSPGTGTDPWSWLTSWLPNEAWLRNLFMGLIACVAMFVSLCCCIQCIPSLLTTLKSCMPSSHQPSRDALVLQKQKKCLWDTFSDDNLEKRIFFDKTKQRRCWDCFASMTVAR</sequence>
<keyword evidence="1" id="KW-1015">Disulfide bond</keyword>
<evidence type="ECO:0008006" key="4">
    <source>
        <dbReference type="Google" id="ProtNLM"/>
    </source>
</evidence>
<dbReference type="PANTHER" id="PTHR10424">
    <property type="entry name" value="VIRAL ENVELOPE PROTEIN"/>
    <property type="match status" value="1"/>
</dbReference>
<dbReference type="InterPro" id="IPR018154">
    <property type="entry name" value="TLV/ENV_coat_polyprotein"/>
</dbReference>
<dbReference type="Proteomes" id="UP000694406">
    <property type="component" value="Unplaced"/>
</dbReference>
<evidence type="ECO:0000256" key="1">
    <source>
        <dbReference type="ARBA" id="ARBA00023157"/>
    </source>
</evidence>
<name>A0A8C5S5U4_LATLA</name>
<dbReference type="SUPFAM" id="SSF58069">
    <property type="entry name" value="Virus ectodomain"/>
    <property type="match status" value="1"/>
</dbReference>
<dbReference type="Gene3D" id="1.10.287.210">
    <property type="match status" value="1"/>
</dbReference>
<evidence type="ECO:0000313" key="3">
    <source>
        <dbReference type="Proteomes" id="UP000694406"/>
    </source>
</evidence>
<accession>A0A8C5S5U4</accession>
<dbReference type="Ensembl" id="ENSLLTT00000013685.1">
    <property type="protein sequence ID" value="ENSLLTP00000013176.1"/>
    <property type="gene ID" value="ENSLLTG00000010071.1"/>
</dbReference>
<dbReference type="GeneTree" id="ENSGT00960000189364"/>
<reference evidence="2" key="1">
    <citation type="submission" date="2025-08" db="UniProtKB">
        <authorList>
            <consortium name="Ensembl"/>
        </authorList>
    </citation>
    <scope>IDENTIFICATION</scope>
</reference>
<evidence type="ECO:0000313" key="2">
    <source>
        <dbReference type="Ensembl" id="ENSLLTP00000013176.1"/>
    </source>
</evidence>